<accession>A0A1A0VUY1</accession>
<gene>
    <name evidence="1" type="ORF">A5760_03655</name>
</gene>
<comment type="caution">
    <text evidence="1">The sequence shown here is derived from an EMBL/GenBank/DDBJ whole genome shotgun (WGS) entry which is preliminary data.</text>
</comment>
<dbReference type="Proteomes" id="UP000091914">
    <property type="component" value="Unassembled WGS sequence"/>
</dbReference>
<reference evidence="1 2" key="1">
    <citation type="submission" date="2016-06" db="EMBL/GenBank/DDBJ databases">
        <authorList>
            <person name="Kjaerup R.B."/>
            <person name="Dalgaard T.S."/>
            <person name="Juul-Madsen H.R."/>
        </authorList>
    </citation>
    <scope>NUCLEOTIDE SEQUENCE [LARGE SCALE GENOMIC DNA]</scope>
    <source>
        <strain evidence="1 2">852002-51834_SCH5396731</strain>
    </source>
</reference>
<name>A0A1A0VUY1_9MYCO</name>
<dbReference type="Gene3D" id="2.30.110.10">
    <property type="entry name" value="Electron Transport, Fmn-binding Protein, Chain A"/>
    <property type="match status" value="1"/>
</dbReference>
<dbReference type="InterPro" id="IPR012349">
    <property type="entry name" value="Split_barrel_FMN-bd"/>
</dbReference>
<proteinExistence type="predicted"/>
<dbReference type="Pfam" id="PF04075">
    <property type="entry name" value="F420H2_quin_red"/>
    <property type="match status" value="1"/>
</dbReference>
<evidence type="ECO:0000313" key="1">
    <source>
        <dbReference type="EMBL" id="OBB87014.1"/>
    </source>
</evidence>
<organism evidence="1 2">
    <name type="scientific">Mycobacterium colombiense</name>
    <dbReference type="NCBI Taxonomy" id="339268"/>
    <lineage>
        <taxon>Bacteria</taxon>
        <taxon>Bacillati</taxon>
        <taxon>Actinomycetota</taxon>
        <taxon>Actinomycetes</taxon>
        <taxon>Mycobacteriales</taxon>
        <taxon>Mycobacteriaceae</taxon>
        <taxon>Mycobacterium</taxon>
        <taxon>Mycobacterium avium complex (MAC)</taxon>
    </lineage>
</organism>
<dbReference type="AlphaFoldDB" id="A0A1A0VUY1"/>
<protein>
    <recommendedName>
        <fullName evidence="3">DUF385 domain-containing protein</fullName>
    </recommendedName>
</protein>
<dbReference type="GO" id="GO:0016491">
    <property type="term" value="F:oxidoreductase activity"/>
    <property type="evidence" value="ECO:0007669"/>
    <property type="project" value="InterPro"/>
</dbReference>
<evidence type="ECO:0000313" key="2">
    <source>
        <dbReference type="Proteomes" id="UP000091914"/>
    </source>
</evidence>
<dbReference type="InterPro" id="IPR004378">
    <property type="entry name" value="F420H2_quin_Rdtase"/>
</dbReference>
<evidence type="ECO:0008006" key="3">
    <source>
        <dbReference type="Google" id="ProtNLM"/>
    </source>
</evidence>
<dbReference type="EMBL" id="LZSX01000025">
    <property type="protein sequence ID" value="OBB87014.1"/>
    <property type="molecule type" value="Genomic_DNA"/>
</dbReference>
<sequence>MTGEHALWLKNIRAHPRVTLRFRRDTLTGIARDPRNDAERQAAHDAFCGSPHPFDYGENLLHRKGLPTRTKIIELHTAWLEGGTPVIVDATL</sequence>